<dbReference type="GO" id="GO:0006611">
    <property type="term" value="P:protein export from nucleus"/>
    <property type="evidence" value="ECO:0007669"/>
    <property type="project" value="TreeGrafter"/>
</dbReference>
<keyword evidence="7" id="KW-0539">Nucleus</keyword>
<comment type="subcellular location">
    <subcellularLocation>
        <location evidence="2">Cytoplasm</location>
    </subcellularLocation>
    <subcellularLocation>
        <location evidence="1">Nucleus</location>
    </subcellularLocation>
</comment>
<keyword evidence="6" id="KW-0653">Protein transport</keyword>
<dbReference type="InterPro" id="IPR016024">
    <property type="entry name" value="ARM-type_fold"/>
</dbReference>
<evidence type="ECO:0000256" key="5">
    <source>
        <dbReference type="ARBA" id="ARBA00022490"/>
    </source>
</evidence>
<name>A0A1G4IBC6_TRYEQ</name>
<dbReference type="SUPFAM" id="SSF48371">
    <property type="entry name" value="ARM repeat"/>
    <property type="match status" value="1"/>
</dbReference>
<evidence type="ECO:0000313" key="8">
    <source>
        <dbReference type="EMBL" id="SCU69371.1"/>
    </source>
</evidence>
<evidence type="ECO:0000256" key="7">
    <source>
        <dbReference type="ARBA" id="ARBA00023242"/>
    </source>
</evidence>
<dbReference type="InterPro" id="IPR044189">
    <property type="entry name" value="XPO4/7-like"/>
</dbReference>
<accession>A0A1G4IBC6</accession>
<comment type="caution">
    <text evidence="8">The sequence shown here is derived from an EMBL/GenBank/DDBJ whole genome shotgun (WGS) entry which is preliminary data.</text>
</comment>
<dbReference type="Proteomes" id="UP000195570">
    <property type="component" value="Unassembled WGS sequence"/>
</dbReference>
<dbReference type="GO" id="GO:0005049">
    <property type="term" value="F:nuclear export signal receptor activity"/>
    <property type="evidence" value="ECO:0007669"/>
    <property type="project" value="InterPro"/>
</dbReference>
<dbReference type="PANTHER" id="PTHR12596">
    <property type="entry name" value="EXPORTIN 4,7-RELATED"/>
    <property type="match status" value="1"/>
</dbReference>
<proteinExistence type="inferred from homology"/>
<comment type="similarity">
    <text evidence="3">Belongs to the exportin family.</text>
</comment>
<evidence type="ECO:0000256" key="2">
    <source>
        <dbReference type="ARBA" id="ARBA00004496"/>
    </source>
</evidence>
<keyword evidence="5" id="KW-0963">Cytoplasm</keyword>
<dbReference type="AlphaFoldDB" id="A0A1G4IBC6"/>
<evidence type="ECO:0000256" key="1">
    <source>
        <dbReference type="ARBA" id="ARBA00004123"/>
    </source>
</evidence>
<protein>
    <submittedName>
        <fullName evidence="8">Uncharacterized protein</fullName>
    </submittedName>
</protein>
<dbReference type="GeneID" id="92374877"/>
<evidence type="ECO:0000313" key="9">
    <source>
        <dbReference type="Proteomes" id="UP000195570"/>
    </source>
</evidence>
<evidence type="ECO:0000256" key="4">
    <source>
        <dbReference type="ARBA" id="ARBA00022448"/>
    </source>
</evidence>
<gene>
    <name evidence="8" type="ORF">TEOVI_000093700</name>
</gene>
<evidence type="ECO:0000256" key="3">
    <source>
        <dbReference type="ARBA" id="ARBA00009466"/>
    </source>
</evidence>
<dbReference type="GO" id="GO:0005643">
    <property type="term" value="C:nuclear pore"/>
    <property type="evidence" value="ECO:0007669"/>
    <property type="project" value="TreeGrafter"/>
</dbReference>
<sequence length="1054" mass="117960">MLGSVDDVERFSTLLYSGDKSAMQIATELGWDGFASAMGLQLMQRVLKESVAACSIFFVSQALNHLVTSKFALADLVDLEQMLSCVIVERHKLLDTHNRDALVRLLCSVVKRGFCDAPELQRFPLKVATALTGEGGDYSEELVSLSCHILTVLIDTIGSTDGPNQNLAVNKKTNVFFRDECLHDIFKSVSRCLKRAQLSHNQVVIGAVPLLRQILLFDFTCSLEDITEDVLTTDYPQGWAADLLDQELFAKLWGLYLLPEGDARLFSPLLESLASLISLRGSLYPLCEDQKARISCCFEVTLPIMTECLHLEDPTVLHEFCRLLNRLKPNFSIEQMCSVSCYEQWIGALADFTHLCFQNWRHARRSFLSLTSTWAKLVGSQSYCKDKRTLFGELAPKVCLSYITSNQEQAVAFARSGEIASFEDYFLDEDTCVQELELQFASQLLRFCGRDTEEHISTLIESHLWVLKSSEHQAGFCLTSIYEQLAWLITLSSSWLRMNHSRSDACPIICKALWACFGVVSYDCERKLSLFVPQGTRRHFHNSLIALLCATWNALLLDRLDDGNGLRVSLQNTLSLKSDGEMSSTVLGLIVDEVMNCAHSCTDETAVEALALLTEVAQSPTSVAILKTLPHINDRLALDAEMTMGKNSRVYHRVLFLLARIRAQIWLSNGGSQGVMGDIEPSLVGDFKIFQYGCVEHGEDYADALMRATCSWRGAFCACLCQRLYRVLLKRILPNFDVIVQHFQREFGTNCGVQLLRLLDEITENRYRRITSGAHCTEGYLVFRHIGNSMGTVVNIIVKALETRGSQLEAWGIKCLRITFHTGRNLLAGGLCNMGVLRLYADRSLPACLVALWRAMMLVDRERLCQNEKLARSYFMLASELLRDLYLWFICDLPIEHLLQVIHLLEFSLNYQNTFGTLITLGAEAVAAFTSALCCCEGHEGGEGVKILGALLRADKNVFSRLLRATLDLITTRKCTTDPFESLLQTLIVLDGDSFVQLGDLFSGLAAVGGKGAEVREAFVLLQQCACESYRQNNKNSFVNGFKQFSTVVTRCLA</sequence>
<dbReference type="VEuPathDB" id="TriTrypDB:TEOVI_000093700"/>
<evidence type="ECO:0000256" key="6">
    <source>
        <dbReference type="ARBA" id="ARBA00022927"/>
    </source>
</evidence>
<keyword evidence="4" id="KW-0813">Transport</keyword>
<keyword evidence="9" id="KW-1185">Reference proteome</keyword>
<dbReference type="RefSeq" id="XP_067080356.1">
    <property type="nucleotide sequence ID" value="XM_067224255.1"/>
</dbReference>
<dbReference type="GO" id="GO:0005737">
    <property type="term" value="C:cytoplasm"/>
    <property type="evidence" value="ECO:0007669"/>
    <property type="project" value="UniProtKB-SubCell"/>
</dbReference>
<dbReference type="PANTHER" id="PTHR12596:SF19">
    <property type="entry name" value="IMPORTIN N-TERMINAL DOMAIN-CONTAINING PROTEIN"/>
    <property type="match status" value="1"/>
</dbReference>
<reference evidence="8" key="1">
    <citation type="submission" date="2016-09" db="EMBL/GenBank/DDBJ databases">
        <authorList>
            <person name="Hebert L."/>
            <person name="Moumen B."/>
        </authorList>
    </citation>
    <scope>NUCLEOTIDE SEQUENCE [LARGE SCALE GENOMIC DNA]</scope>
    <source>
        <strain evidence="8">OVI</strain>
    </source>
</reference>
<organism evidence="8 9">
    <name type="scientific">Trypanosoma equiperdum</name>
    <dbReference type="NCBI Taxonomy" id="5694"/>
    <lineage>
        <taxon>Eukaryota</taxon>
        <taxon>Discoba</taxon>
        <taxon>Euglenozoa</taxon>
        <taxon>Kinetoplastea</taxon>
        <taxon>Metakinetoplastina</taxon>
        <taxon>Trypanosomatida</taxon>
        <taxon>Trypanosomatidae</taxon>
        <taxon>Trypanosoma</taxon>
    </lineage>
</organism>
<dbReference type="EMBL" id="CZPT02001198">
    <property type="protein sequence ID" value="SCU69371.1"/>
    <property type="molecule type" value="Genomic_DNA"/>
</dbReference>